<evidence type="ECO:0000313" key="11">
    <source>
        <dbReference type="Proteomes" id="UP000231426"/>
    </source>
</evidence>
<reference evidence="11" key="1">
    <citation type="submission" date="2017-09" db="EMBL/GenBank/DDBJ databases">
        <title>Depth-based differentiation of microbial function through sediment-hosted aquifers and enrichment of novel symbionts in the deep terrestrial subsurface.</title>
        <authorList>
            <person name="Probst A.J."/>
            <person name="Ladd B."/>
            <person name="Jarett J.K."/>
            <person name="Geller-Mcgrath D.E."/>
            <person name="Sieber C.M.K."/>
            <person name="Emerson J.B."/>
            <person name="Anantharaman K."/>
            <person name="Thomas B.C."/>
            <person name="Malmstrom R."/>
            <person name="Stieglmeier M."/>
            <person name="Klingl A."/>
            <person name="Woyke T."/>
            <person name="Ryan C.M."/>
            <person name="Banfield J.F."/>
        </authorList>
    </citation>
    <scope>NUCLEOTIDE SEQUENCE [LARGE SCALE GENOMIC DNA]</scope>
</reference>
<evidence type="ECO:0000256" key="7">
    <source>
        <dbReference type="HAMAP-Rule" id="MF_00201"/>
    </source>
</evidence>
<dbReference type="InterPro" id="IPR037278">
    <property type="entry name" value="ARFGAP/RecO"/>
</dbReference>
<evidence type="ECO:0000313" key="10">
    <source>
        <dbReference type="EMBL" id="PIT88440.1"/>
    </source>
</evidence>
<gene>
    <name evidence="7 10" type="primary">recO</name>
    <name evidence="10" type="ORF">COU29_01500</name>
</gene>
<evidence type="ECO:0000256" key="3">
    <source>
        <dbReference type="ARBA" id="ARBA00022763"/>
    </source>
</evidence>
<keyword evidence="5 7" id="KW-0234">DNA repair</keyword>
<sequence>MIAFVLSRRNFRETDQIIILYTLEKGKIEVLAKGIKKIISKNSAFLEPFFLVEAEIISGKELSRLASVQPINSFNKIRTDLNKSLLAGVTVSLVERLLHENEREIKIFNMLHSWLNYLNDSKQISSVLIISFMVKMIAVLGFVPVLSHCIVCNKRFLNSTKSYNEIFFKLTAGGIVCSDCIFKINRNDEIYLPLLNNDIKVWCELLNNDWDKIPLIINDKLKQTIYKFVEYYSEKKLNMIRFNIL</sequence>
<comment type="similarity">
    <text evidence="1 7">Belongs to the RecO family.</text>
</comment>
<evidence type="ECO:0000256" key="1">
    <source>
        <dbReference type="ARBA" id="ARBA00007452"/>
    </source>
</evidence>
<evidence type="ECO:0000256" key="8">
    <source>
        <dbReference type="SAM" id="Phobius"/>
    </source>
</evidence>
<comment type="function">
    <text evidence="7">Involved in DNA repair and RecF pathway recombination.</text>
</comment>
<proteinExistence type="inferred from homology"/>
<evidence type="ECO:0000256" key="5">
    <source>
        <dbReference type="ARBA" id="ARBA00023204"/>
    </source>
</evidence>
<dbReference type="Pfam" id="PF02565">
    <property type="entry name" value="RecO_C"/>
    <property type="match status" value="1"/>
</dbReference>
<organism evidence="10 11">
    <name type="scientific">Candidatus Magasanikbacteria bacterium CG10_big_fil_rev_8_21_14_0_10_36_32</name>
    <dbReference type="NCBI Taxonomy" id="1974646"/>
    <lineage>
        <taxon>Bacteria</taxon>
        <taxon>Candidatus Magasanikiibacteriota</taxon>
    </lineage>
</organism>
<dbReference type="PANTHER" id="PTHR33991">
    <property type="entry name" value="DNA REPAIR PROTEIN RECO"/>
    <property type="match status" value="1"/>
</dbReference>
<dbReference type="SUPFAM" id="SSF50249">
    <property type="entry name" value="Nucleic acid-binding proteins"/>
    <property type="match status" value="1"/>
</dbReference>
<feature type="domain" description="DNA replication/recombination mediator RecO N-terminal" evidence="9">
    <location>
        <begin position="3"/>
        <end position="74"/>
    </location>
</feature>
<dbReference type="InterPro" id="IPR042242">
    <property type="entry name" value="RecO_C"/>
</dbReference>
<feature type="transmembrane region" description="Helical" evidence="8">
    <location>
        <begin position="127"/>
        <end position="146"/>
    </location>
</feature>
<dbReference type="NCBIfam" id="TIGR00613">
    <property type="entry name" value="reco"/>
    <property type="match status" value="1"/>
</dbReference>
<evidence type="ECO:0000259" key="9">
    <source>
        <dbReference type="Pfam" id="PF11967"/>
    </source>
</evidence>
<dbReference type="Gene3D" id="2.40.50.140">
    <property type="entry name" value="Nucleic acid-binding proteins"/>
    <property type="match status" value="1"/>
</dbReference>
<dbReference type="EMBL" id="PFBV01000003">
    <property type="protein sequence ID" value="PIT88440.1"/>
    <property type="molecule type" value="Genomic_DNA"/>
</dbReference>
<name>A0A2M6W6N6_9BACT</name>
<evidence type="ECO:0000256" key="4">
    <source>
        <dbReference type="ARBA" id="ARBA00023172"/>
    </source>
</evidence>
<evidence type="ECO:0000256" key="6">
    <source>
        <dbReference type="ARBA" id="ARBA00033409"/>
    </source>
</evidence>
<dbReference type="InterPro" id="IPR022572">
    <property type="entry name" value="DNA_rep/recomb_RecO_N"/>
</dbReference>
<dbReference type="SUPFAM" id="SSF57863">
    <property type="entry name" value="ArfGap/RecO-like zinc finger"/>
    <property type="match status" value="1"/>
</dbReference>
<evidence type="ECO:0000256" key="2">
    <source>
        <dbReference type="ARBA" id="ARBA00021310"/>
    </source>
</evidence>
<dbReference type="Proteomes" id="UP000231426">
    <property type="component" value="Unassembled WGS sequence"/>
</dbReference>
<comment type="caution">
    <text evidence="10">The sequence shown here is derived from an EMBL/GenBank/DDBJ whole genome shotgun (WGS) entry which is preliminary data.</text>
</comment>
<keyword evidence="8" id="KW-1133">Transmembrane helix</keyword>
<dbReference type="InterPro" id="IPR012340">
    <property type="entry name" value="NA-bd_OB-fold"/>
</dbReference>
<accession>A0A2M6W6N6</accession>
<dbReference type="HAMAP" id="MF_00201">
    <property type="entry name" value="RecO"/>
    <property type="match status" value="1"/>
</dbReference>
<keyword evidence="8" id="KW-0472">Membrane</keyword>
<keyword evidence="4 7" id="KW-0233">DNA recombination</keyword>
<dbReference type="GO" id="GO:0043590">
    <property type="term" value="C:bacterial nucleoid"/>
    <property type="evidence" value="ECO:0007669"/>
    <property type="project" value="TreeGrafter"/>
</dbReference>
<dbReference type="Pfam" id="PF11967">
    <property type="entry name" value="RecO_N"/>
    <property type="match status" value="1"/>
</dbReference>
<dbReference type="InterPro" id="IPR003717">
    <property type="entry name" value="RecO"/>
</dbReference>
<dbReference type="PANTHER" id="PTHR33991:SF1">
    <property type="entry name" value="DNA REPAIR PROTEIN RECO"/>
    <property type="match status" value="1"/>
</dbReference>
<dbReference type="GO" id="GO:0006302">
    <property type="term" value="P:double-strand break repair"/>
    <property type="evidence" value="ECO:0007669"/>
    <property type="project" value="TreeGrafter"/>
</dbReference>
<dbReference type="GO" id="GO:0006310">
    <property type="term" value="P:DNA recombination"/>
    <property type="evidence" value="ECO:0007669"/>
    <property type="project" value="UniProtKB-UniRule"/>
</dbReference>
<keyword evidence="3 7" id="KW-0227">DNA damage</keyword>
<dbReference type="Gene3D" id="1.20.1440.120">
    <property type="entry name" value="Recombination protein O, C-terminal domain"/>
    <property type="match status" value="1"/>
</dbReference>
<dbReference type="AlphaFoldDB" id="A0A2M6W6N6"/>
<protein>
    <recommendedName>
        <fullName evidence="2 7">DNA repair protein RecO</fullName>
    </recommendedName>
    <alternativeName>
        <fullName evidence="6 7">Recombination protein O</fullName>
    </alternativeName>
</protein>
<keyword evidence="8" id="KW-0812">Transmembrane</keyword>